<dbReference type="InParanoid" id="B0XK27"/>
<evidence type="ECO:0000313" key="2">
    <source>
        <dbReference type="EnsemblMetazoa" id="CPIJ019778-PA"/>
    </source>
</evidence>
<keyword evidence="3" id="KW-1185">Reference proteome</keyword>
<name>B0XK27_CULQU</name>
<evidence type="ECO:0000313" key="3">
    <source>
        <dbReference type="Proteomes" id="UP000002320"/>
    </source>
</evidence>
<proteinExistence type="predicted"/>
<dbReference type="OrthoDB" id="18598at2759"/>
<dbReference type="VEuPathDB" id="VectorBase:CPIJ019778"/>
<dbReference type="Gene3D" id="3.80.10.10">
    <property type="entry name" value="Ribonuclease Inhibitor"/>
    <property type="match status" value="1"/>
</dbReference>
<dbReference type="InterPro" id="IPR032675">
    <property type="entry name" value="LRR_dom_sf"/>
</dbReference>
<dbReference type="GO" id="GO:0030027">
    <property type="term" value="C:lamellipodium"/>
    <property type="evidence" value="ECO:0007669"/>
    <property type="project" value="TreeGrafter"/>
</dbReference>
<dbReference type="PANTHER" id="PTHR24112:SF66">
    <property type="entry name" value="LEUCINE-RICH REPEAT, ISOFORM F"/>
    <property type="match status" value="1"/>
</dbReference>
<reference evidence="2" key="2">
    <citation type="submission" date="2020-05" db="UniProtKB">
        <authorList>
            <consortium name="EnsemblMetazoa"/>
        </authorList>
    </citation>
    <scope>IDENTIFICATION</scope>
    <source>
        <strain evidence="2">JHB</strain>
    </source>
</reference>
<dbReference type="GO" id="GO:0005886">
    <property type="term" value="C:plasma membrane"/>
    <property type="evidence" value="ECO:0007669"/>
    <property type="project" value="TreeGrafter"/>
</dbReference>
<reference evidence="1" key="1">
    <citation type="submission" date="2007-03" db="EMBL/GenBank/DDBJ databases">
        <title>Annotation of Culex pipiens quinquefasciatus.</title>
        <authorList>
            <consortium name="The Broad Institute Genome Sequencing Platform"/>
            <person name="Atkinson P.W."/>
            <person name="Hemingway J."/>
            <person name="Christensen B.M."/>
            <person name="Higgs S."/>
            <person name="Kodira C."/>
            <person name="Hannick L."/>
            <person name="Megy K."/>
            <person name="O'Leary S."/>
            <person name="Pearson M."/>
            <person name="Haas B.J."/>
            <person name="Mauceli E."/>
            <person name="Wortman J.R."/>
            <person name="Lee N.H."/>
            <person name="Guigo R."/>
            <person name="Stanke M."/>
            <person name="Alvarado L."/>
            <person name="Amedeo P."/>
            <person name="Antoine C.H."/>
            <person name="Arensburger P."/>
            <person name="Bidwell S.L."/>
            <person name="Crawford M."/>
            <person name="Camaro F."/>
            <person name="Devon K."/>
            <person name="Engels R."/>
            <person name="Hammond M."/>
            <person name="Howarth C."/>
            <person name="Koehrsen M."/>
            <person name="Lawson D."/>
            <person name="Montgomery P."/>
            <person name="Nene V."/>
            <person name="Nusbaum C."/>
            <person name="Puiu D."/>
            <person name="Romero-Severson J."/>
            <person name="Severson D.W."/>
            <person name="Shumway M."/>
            <person name="Sisk P."/>
            <person name="Stolte C."/>
            <person name="Zeng Q."/>
            <person name="Eisenstadt E."/>
            <person name="Fraser-Liggett C."/>
            <person name="Strausberg R."/>
            <person name="Galagan J."/>
            <person name="Birren B."/>
            <person name="Collins F.H."/>
        </authorList>
    </citation>
    <scope>NUCLEOTIDE SEQUENCE [LARGE SCALE GENOMIC DNA]</scope>
    <source>
        <strain evidence="1">JHB</strain>
    </source>
</reference>
<dbReference type="GO" id="GO:0034315">
    <property type="term" value="P:regulation of Arp2/3 complex-mediated actin nucleation"/>
    <property type="evidence" value="ECO:0007669"/>
    <property type="project" value="TreeGrafter"/>
</dbReference>
<dbReference type="EMBL" id="DS233685">
    <property type="protein sequence ID" value="EDS31124.1"/>
    <property type="molecule type" value="Genomic_DNA"/>
</dbReference>
<dbReference type="InterPro" id="IPR051279">
    <property type="entry name" value="PP1-Reg/Actin-Interact_Protein"/>
</dbReference>
<dbReference type="eggNOG" id="KOG4242">
    <property type="taxonomic scope" value="Eukaryota"/>
</dbReference>
<dbReference type="KEGG" id="cqu:CpipJ_CPIJ019778"/>
<evidence type="ECO:0000313" key="1">
    <source>
        <dbReference type="EMBL" id="EDS31124.1"/>
    </source>
</evidence>
<dbReference type="GO" id="GO:0016477">
    <property type="term" value="P:cell migration"/>
    <property type="evidence" value="ECO:0007669"/>
    <property type="project" value="TreeGrafter"/>
</dbReference>
<sequence length="387" mass="43547">MAAITITFKSTIIDIDDVDSSIKGATNLAGPIAKISKDRNNITLQGYSDIVYGLEHNYSMRNIPFPLFDVAACLKQHPDRTDILMRKMQDILLRNGSGLQRGNGQGFRLQHGFLLSSTHQIMDKLVSETQEIMSHKQCSLDNGLTRLLEDAENCKQLLPKLQEVARCEPHPIESRLGKIKEELILYIKMYLQDMMETMLRTGVDQCPLTLANQIVLAELRKSCEEKLKISEDFLQNSLSNNSSGEIMFGVRPVQLPADVEAAAEAPATAEESSHSEQPAYPSWTAAQIAAAVSVVLFRYKFNGSIFWNLCLAFVVWRKLTAPWTRSPRMFPNLGEEESSSELGSNGEDQWFDLYRCSCSASLLVLPHDLAHEVLPLETELIHRHLRR</sequence>
<gene>
    <name evidence="2" type="primary">6054015</name>
    <name evidence="1" type="ORF">CpipJ_CPIJ019778</name>
</gene>
<dbReference type="STRING" id="7176.B0XK27"/>
<protein>
    <submittedName>
        <fullName evidence="1 2">Leucine rich repeat containing protein</fullName>
    </submittedName>
</protein>
<organism>
    <name type="scientific">Culex quinquefasciatus</name>
    <name type="common">Southern house mosquito</name>
    <name type="synonym">Culex pungens</name>
    <dbReference type="NCBI Taxonomy" id="7176"/>
    <lineage>
        <taxon>Eukaryota</taxon>
        <taxon>Metazoa</taxon>
        <taxon>Ecdysozoa</taxon>
        <taxon>Arthropoda</taxon>
        <taxon>Hexapoda</taxon>
        <taxon>Insecta</taxon>
        <taxon>Pterygota</taxon>
        <taxon>Neoptera</taxon>
        <taxon>Endopterygota</taxon>
        <taxon>Diptera</taxon>
        <taxon>Nematocera</taxon>
        <taxon>Culicoidea</taxon>
        <taxon>Culicidae</taxon>
        <taxon>Culicinae</taxon>
        <taxon>Culicini</taxon>
        <taxon>Culex</taxon>
        <taxon>Culex</taxon>
    </lineage>
</organism>
<dbReference type="AlphaFoldDB" id="B0XK27"/>
<dbReference type="HOGENOM" id="CLU_714249_0_0_1"/>
<dbReference type="EnsemblMetazoa" id="CPIJ019778-RA">
    <property type="protein sequence ID" value="CPIJ019778-PA"/>
    <property type="gene ID" value="CPIJ019778"/>
</dbReference>
<accession>B0XK27</accession>
<dbReference type="PANTHER" id="PTHR24112">
    <property type="entry name" value="LEUCINE-RICH REPEAT, ISOFORM F-RELATED"/>
    <property type="match status" value="1"/>
</dbReference>
<dbReference type="VEuPathDB" id="VectorBase:CQUJHB009523"/>
<dbReference type="Proteomes" id="UP000002320">
    <property type="component" value="Unassembled WGS sequence"/>
</dbReference>